<organism evidence="1 2">
    <name type="scientific">Desulfofarcimen acetoxidans (strain ATCC 49208 / DSM 771 / KCTC 5769 / VKM B-1644 / 5575)</name>
    <name type="common">Desulfotomaculum acetoxidans</name>
    <dbReference type="NCBI Taxonomy" id="485916"/>
    <lineage>
        <taxon>Bacteria</taxon>
        <taxon>Bacillati</taxon>
        <taxon>Bacillota</taxon>
        <taxon>Clostridia</taxon>
        <taxon>Eubacteriales</taxon>
        <taxon>Peptococcaceae</taxon>
        <taxon>Desulfofarcimen</taxon>
    </lineage>
</organism>
<dbReference type="OrthoDB" id="1787260at2"/>
<dbReference type="HOGENOM" id="CLU_2616217_0_0_9"/>
<dbReference type="STRING" id="485916.Dtox_2080"/>
<evidence type="ECO:0000313" key="2">
    <source>
        <dbReference type="Proteomes" id="UP000002217"/>
    </source>
</evidence>
<dbReference type="AlphaFoldDB" id="C8VYZ9"/>
<proteinExistence type="predicted"/>
<evidence type="ECO:0000313" key="1">
    <source>
        <dbReference type="EMBL" id="ACV62909.1"/>
    </source>
</evidence>
<keyword evidence="2" id="KW-1185">Reference proteome</keyword>
<reference evidence="1 2" key="1">
    <citation type="journal article" date="2009" name="Stand. Genomic Sci.">
        <title>Complete genome sequence of Desulfotomaculum acetoxidans type strain (5575).</title>
        <authorList>
            <person name="Spring S."/>
            <person name="Lapidus A."/>
            <person name="Schroder M."/>
            <person name="Gleim D."/>
            <person name="Sims D."/>
            <person name="Meincke L."/>
            <person name="Glavina Del Rio T."/>
            <person name="Tice H."/>
            <person name="Copeland A."/>
            <person name="Cheng J.F."/>
            <person name="Lucas S."/>
            <person name="Chen F."/>
            <person name="Nolan M."/>
            <person name="Bruce D."/>
            <person name="Goodwin L."/>
            <person name="Pitluck S."/>
            <person name="Ivanova N."/>
            <person name="Mavromatis K."/>
            <person name="Mikhailova N."/>
            <person name="Pati A."/>
            <person name="Chen A."/>
            <person name="Palaniappan K."/>
            <person name="Land M."/>
            <person name="Hauser L."/>
            <person name="Chang Y.J."/>
            <person name="Jeffries C.D."/>
            <person name="Chain P."/>
            <person name="Saunders E."/>
            <person name="Brettin T."/>
            <person name="Detter J.C."/>
            <person name="Goker M."/>
            <person name="Bristow J."/>
            <person name="Eisen J.A."/>
            <person name="Markowitz V."/>
            <person name="Hugenholtz P."/>
            <person name="Kyrpides N.C."/>
            <person name="Klenk H.P."/>
            <person name="Han C."/>
        </authorList>
    </citation>
    <scope>NUCLEOTIDE SEQUENCE [LARGE SCALE GENOMIC DNA]</scope>
    <source>
        <strain evidence="2">ATCC 49208 / DSM 771 / VKM B-1644</strain>
    </source>
</reference>
<dbReference type="EMBL" id="CP001720">
    <property type="protein sequence ID" value="ACV62909.1"/>
    <property type="molecule type" value="Genomic_DNA"/>
</dbReference>
<accession>C8VYZ9</accession>
<name>C8VYZ9_DESAS</name>
<sequence>MSCKNDSNSGNSITVAGKQVEIKELVKASSLEEANNMLKKGYIFVSVYWNTLKSSEEYIFGRLDVGDKPQRRVGFLQD</sequence>
<gene>
    <name evidence="1" type="ordered locus">Dtox_2080</name>
</gene>
<dbReference type="Proteomes" id="UP000002217">
    <property type="component" value="Chromosome"/>
</dbReference>
<protein>
    <submittedName>
        <fullName evidence="1">Uncharacterized protein</fullName>
    </submittedName>
</protein>
<dbReference type="RefSeq" id="WP_015757613.1">
    <property type="nucleotide sequence ID" value="NC_013216.1"/>
</dbReference>
<dbReference type="KEGG" id="dae:Dtox_2080"/>